<evidence type="ECO:0000313" key="2">
    <source>
        <dbReference type="Proteomes" id="UP001370348"/>
    </source>
</evidence>
<sequence>MTRWLSRILFFFGLFIAAYVLYAHVSSWRMAVRAPSDWSTHLQTASIEKDGFTVDRHGLDGAMADEVFVVSGKTTSKGMFRLHRPAKRFDGGMMSARFRVGELAEYDVLVGFQLAGDPQRRVALTFSNDTKKPRLRLLGAASPIGPLPASDGVLDDLESLSQVTEALHPNEWHELAIRFDAPNQQFEFFVDMVPVAARRLGWMAGVDVEPFVGVEERTPGSDPHVGFDVVSFVTGPSGPPFRGTRFIDEFPGSLPDPLRWQTTVVNDWRMKGGIVRESTGNGLHLEGGAAGVTAVGIETPVKLCRYPTELDPVHIETRWDIRKLRYAMIYVSISNSTDSRVLEAAVRGLDEGQPRQWLFTGQSGSSIEPGRTEGPAVVAEGNELAFEMSYDPWLRRATIRSGGNVVHQKRYDLSRKEHVQICVGAHVSAGGEFDATLKRINVRFAPY</sequence>
<gene>
    <name evidence="1" type="ORF">LZC94_26820</name>
</gene>
<keyword evidence="2" id="KW-1185">Reference proteome</keyword>
<evidence type="ECO:0000313" key="1">
    <source>
        <dbReference type="EMBL" id="WXB11466.1"/>
    </source>
</evidence>
<dbReference type="Proteomes" id="UP001370348">
    <property type="component" value="Chromosome"/>
</dbReference>
<reference evidence="1 2" key="1">
    <citation type="submission" date="2021-12" db="EMBL/GenBank/DDBJ databases">
        <title>Discovery of the Pendulisporaceae a myxobacterial family with distinct sporulation behavior and unique specialized metabolism.</title>
        <authorList>
            <person name="Garcia R."/>
            <person name="Popoff A."/>
            <person name="Bader C.D."/>
            <person name="Loehr J."/>
            <person name="Walesch S."/>
            <person name="Walt C."/>
            <person name="Boldt J."/>
            <person name="Bunk B."/>
            <person name="Haeckl F.J.F.P.J."/>
            <person name="Gunesch A.P."/>
            <person name="Birkelbach J."/>
            <person name="Nuebel U."/>
            <person name="Pietschmann T."/>
            <person name="Bach T."/>
            <person name="Mueller R."/>
        </authorList>
    </citation>
    <scope>NUCLEOTIDE SEQUENCE [LARGE SCALE GENOMIC DNA]</scope>
    <source>
        <strain evidence="1 2">MSr11954</strain>
    </source>
</reference>
<name>A0ABZ2LKJ7_9BACT</name>
<protein>
    <submittedName>
        <fullName evidence="1">Uncharacterized protein</fullName>
    </submittedName>
</protein>
<accession>A0ABZ2LKJ7</accession>
<dbReference type="RefSeq" id="WP_394821086.1">
    <property type="nucleotide sequence ID" value="NZ_CP089984.1"/>
</dbReference>
<dbReference type="EMBL" id="CP089984">
    <property type="protein sequence ID" value="WXB11466.1"/>
    <property type="molecule type" value="Genomic_DNA"/>
</dbReference>
<proteinExistence type="predicted"/>
<organism evidence="1 2">
    <name type="scientific">Pendulispora albinea</name>
    <dbReference type="NCBI Taxonomy" id="2741071"/>
    <lineage>
        <taxon>Bacteria</taxon>
        <taxon>Pseudomonadati</taxon>
        <taxon>Myxococcota</taxon>
        <taxon>Myxococcia</taxon>
        <taxon>Myxococcales</taxon>
        <taxon>Sorangiineae</taxon>
        <taxon>Pendulisporaceae</taxon>
        <taxon>Pendulispora</taxon>
    </lineage>
</organism>